<keyword evidence="2" id="KW-0812">Transmembrane</keyword>
<name>A0A517T1Z4_9BACT</name>
<dbReference type="InterPro" id="IPR019613">
    <property type="entry name" value="DUF4198"/>
</dbReference>
<evidence type="ECO:0000313" key="2">
    <source>
        <dbReference type="EMBL" id="QDT62397.1"/>
    </source>
</evidence>
<accession>A0A517T1Z4</accession>
<proteinExistence type="predicted"/>
<keyword evidence="1" id="KW-0732">Signal</keyword>
<evidence type="ECO:0000256" key="1">
    <source>
        <dbReference type="SAM" id="SignalP"/>
    </source>
</evidence>
<gene>
    <name evidence="2" type="ORF">SV7mr_49450</name>
</gene>
<evidence type="ECO:0000313" key="3">
    <source>
        <dbReference type="Proteomes" id="UP000315003"/>
    </source>
</evidence>
<keyword evidence="2" id="KW-0472">Membrane</keyword>
<sequence length="263" mass="28806" precursor="true">MKTAIFYFAFAISSLLGAMRSHAHDTWLEAGAATVPVGEYTYVDLMLGNHGNDHRDFKLASKITLDPCTLSVVDPTGSTLDLKSAITDMGSAEKEGFWTAKYVFAKPGLHRFVHTLDTLHRTTRAIKSAKTFVMATDGVGNSIDSANPDLCHGFGLELVLKTPFATIEAGRPIELHVMRSGKPFPEARVTFVPRGTTLAEEFDSDYERISDSEGHVQFVPKEGNMLFAIVHHMAEGESGDGYENTHYSAAMVIQVPNKAINLR</sequence>
<dbReference type="AlphaFoldDB" id="A0A517T1Z4"/>
<dbReference type="Proteomes" id="UP000315003">
    <property type="component" value="Chromosome"/>
</dbReference>
<organism evidence="2 3">
    <name type="scientific">Stieleria bergensis</name>
    <dbReference type="NCBI Taxonomy" id="2528025"/>
    <lineage>
        <taxon>Bacteria</taxon>
        <taxon>Pseudomonadati</taxon>
        <taxon>Planctomycetota</taxon>
        <taxon>Planctomycetia</taxon>
        <taxon>Pirellulales</taxon>
        <taxon>Pirellulaceae</taxon>
        <taxon>Stieleria</taxon>
    </lineage>
</organism>
<dbReference type="RefSeq" id="WP_419187817.1">
    <property type="nucleotide sequence ID" value="NZ_CP036272.1"/>
</dbReference>
<keyword evidence="3" id="KW-1185">Reference proteome</keyword>
<dbReference type="EMBL" id="CP036272">
    <property type="protein sequence ID" value="QDT62397.1"/>
    <property type="molecule type" value="Genomic_DNA"/>
</dbReference>
<reference evidence="2 3" key="1">
    <citation type="submission" date="2019-02" db="EMBL/GenBank/DDBJ databases">
        <title>Deep-cultivation of Planctomycetes and their phenomic and genomic characterization uncovers novel biology.</title>
        <authorList>
            <person name="Wiegand S."/>
            <person name="Jogler M."/>
            <person name="Boedeker C."/>
            <person name="Pinto D."/>
            <person name="Vollmers J."/>
            <person name="Rivas-Marin E."/>
            <person name="Kohn T."/>
            <person name="Peeters S.H."/>
            <person name="Heuer A."/>
            <person name="Rast P."/>
            <person name="Oberbeckmann S."/>
            <person name="Bunk B."/>
            <person name="Jeske O."/>
            <person name="Meyerdierks A."/>
            <person name="Storesund J.E."/>
            <person name="Kallscheuer N."/>
            <person name="Luecker S."/>
            <person name="Lage O.M."/>
            <person name="Pohl T."/>
            <person name="Merkel B.J."/>
            <person name="Hornburger P."/>
            <person name="Mueller R.-W."/>
            <person name="Bruemmer F."/>
            <person name="Labrenz M."/>
            <person name="Spormann A.M."/>
            <person name="Op den Camp H."/>
            <person name="Overmann J."/>
            <person name="Amann R."/>
            <person name="Jetten M.S.M."/>
            <person name="Mascher T."/>
            <person name="Medema M.H."/>
            <person name="Devos D.P."/>
            <person name="Kaster A.-K."/>
            <person name="Ovreas L."/>
            <person name="Rohde M."/>
            <person name="Galperin M.Y."/>
            <person name="Jogler C."/>
        </authorList>
    </citation>
    <scope>NUCLEOTIDE SEQUENCE [LARGE SCALE GENOMIC DNA]</scope>
    <source>
        <strain evidence="2 3">SV_7m_r</strain>
    </source>
</reference>
<protein>
    <submittedName>
        <fullName evidence="2">Nickel uptake substrate-specific transmembrane region</fullName>
    </submittedName>
</protein>
<feature type="chain" id="PRO_5022178752" evidence="1">
    <location>
        <begin position="24"/>
        <end position="263"/>
    </location>
</feature>
<dbReference type="Pfam" id="PF10670">
    <property type="entry name" value="DUF4198"/>
    <property type="match status" value="1"/>
</dbReference>
<feature type="signal peptide" evidence="1">
    <location>
        <begin position="1"/>
        <end position="23"/>
    </location>
</feature>